<name>A0A447TD24_CHRVL</name>
<dbReference type="EMBL" id="LR134182">
    <property type="protein sequence ID" value="VEB42741.1"/>
    <property type="molecule type" value="Genomic_DNA"/>
</dbReference>
<dbReference type="AlphaFoldDB" id="A0A447TD24"/>
<gene>
    <name evidence="1" type="ORF">NCTC9695_03192</name>
</gene>
<protein>
    <recommendedName>
        <fullName evidence="3">UvrD-like helicase C-terminal domain-containing protein</fullName>
    </recommendedName>
</protein>
<dbReference type="SUPFAM" id="SSF52540">
    <property type="entry name" value="P-loop containing nucleoside triphosphate hydrolases"/>
    <property type="match status" value="1"/>
</dbReference>
<evidence type="ECO:0000313" key="2">
    <source>
        <dbReference type="Proteomes" id="UP000275777"/>
    </source>
</evidence>
<organism evidence="1 2">
    <name type="scientific">Chromobacterium violaceum</name>
    <dbReference type="NCBI Taxonomy" id="536"/>
    <lineage>
        <taxon>Bacteria</taxon>
        <taxon>Pseudomonadati</taxon>
        <taxon>Pseudomonadota</taxon>
        <taxon>Betaproteobacteria</taxon>
        <taxon>Neisseriales</taxon>
        <taxon>Chromobacteriaceae</taxon>
        <taxon>Chromobacterium</taxon>
    </lineage>
</organism>
<dbReference type="Proteomes" id="UP000275777">
    <property type="component" value="Chromosome"/>
</dbReference>
<proteinExistence type="predicted"/>
<sequence length="120" mass="13619">MTDLIAPLTHINDCSAHCADTMWFTRKLCSFPFVGDVIPKRIYPSGTYGQIIFENEKKCLNLHYVGITRAVKACVLMTSTSRINRQGEVKNAAPSQFINRNDQARREVRTQLLQRTSKTA</sequence>
<dbReference type="Gene3D" id="3.30.160.800">
    <property type="match status" value="1"/>
</dbReference>
<evidence type="ECO:0000313" key="1">
    <source>
        <dbReference type="EMBL" id="VEB42741.1"/>
    </source>
</evidence>
<dbReference type="InterPro" id="IPR027417">
    <property type="entry name" value="P-loop_NTPase"/>
</dbReference>
<reference evidence="1 2" key="1">
    <citation type="submission" date="2018-12" db="EMBL/GenBank/DDBJ databases">
        <authorList>
            <consortium name="Pathogen Informatics"/>
        </authorList>
    </citation>
    <scope>NUCLEOTIDE SEQUENCE [LARGE SCALE GENOMIC DNA]</scope>
    <source>
        <strain evidence="1 2">NCTC9695</strain>
    </source>
</reference>
<accession>A0A447TD24</accession>
<evidence type="ECO:0008006" key="3">
    <source>
        <dbReference type="Google" id="ProtNLM"/>
    </source>
</evidence>